<keyword evidence="6 9" id="KW-0694">RNA-binding</keyword>
<evidence type="ECO:0000313" key="12">
    <source>
        <dbReference type="Proteomes" id="UP001152885"/>
    </source>
</evidence>
<dbReference type="GO" id="GO:0000049">
    <property type="term" value="F:tRNA binding"/>
    <property type="evidence" value="ECO:0007669"/>
    <property type="project" value="UniProtKB-UniRule"/>
</dbReference>
<dbReference type="InterPro" id="IPR042296">
    <property type="entry name" value="tRNA_met_Trm1_C"/>
</dbReference>
<proteinExistence type="inferred from homology"/>
<keyword evidence="4 9" id="KW-0949">S-adenosyl-L-methionine</keyword>
<keyword evidence="10" id="KW-0175">Coiled coil</keyword>
<keyword evidence="5 9" id="KW-0819">tRNA processing</keyword>
<evidence type="ECO:0000256" key="9">
    <source>
        <dbReference type="PROSITE-ProRule" id="PRU00958"/>
    </source>
</evidence>
<keyword evidence="3 9" id="KW-0808">Transferase</keyword>
<evidence type="ECO:0000256" key="3">
    <source>
        <dbReference type="ARBA" id="ARBA00022679"/>
    </source>
</evidence>
<evidence type="ECO:0000256" key="2">
    <source>
        <dbReference type="ARBA" id="ARBA00022603"/>
    </source>
</evidence>
<evidence type="ECO:0000256" key="6">
    <source>
        <dbReference type="ARBA" id="ARBA00022884"/>
    </source>
</evidence>
<evidence type="ECO:0000256" key="8">
    <source>
        <dbReference type="ARBA" id="ARBA00051897"/>
    </source>
</evidence>
<evidence type="ECO:0000256" key="10">
    <source>
        <dbReference type="SAM" id="Coils"/>
    </source>
</evidence>
<dbReference type="AlphaFoldDB" id="A0A9W4XJ97"/>
<keyword evidence="12" id="KW-1185">Reference proteome</keyword>
<dbReference type="Pfam" id="PF02005">
    <property type="entry name" value="TRM"/>
    <property type="match status" value="1"/>
</dbReference>
<dbReference type="NCBIfam" id="TIGR00308">
    <property type="entry name" value="TRM1"/>
    <property type="match status" value="1"/>
</dbReference>
<dbReference type="PANTHER" id="PTHR10631">
    <property type="entry name" value="N 2 ,N 2 -DIMETHYLGUANOSINE TRNA METHYLTRANSFERASE"/>
    <property type="match status" value="1"/>
</dbReference>
<evidence type="ECO:0000256" key="7">
    <source>
        <dbReference type="ARBA" id="ARBA00039099"/>
    </source>
</evidence>
<dbReference type="EC" id="2.1.1.216" evidence="7 9"/>
<keyword evidence="1 9" id="KW-0820">tRNA-binding</keyword>
<evidence type="ECO:0000313" key="11">
    <source>
        <dbReference type="EMBL" id="CAI5755718.1"/>
    </source>
</evidence>
<organism evidence="11 12">
    <name type="scientific">Candida verbasci</name>
    <dbReference type="NCBI Taxonomy" id="1227364"/>
    <lineage>
        <taxon>Eukaryota</taxon>
        <taxon>Fungi</taxon>
        <taxon>Dikarya</taxon>
        <taxon>Ascomycota</taxon>
        <taxon>Saccharomycotina</taxon>
        <taxon>Pichiomycetes</taxon>
        <taxon>Debaryomycetaceae</taxon>
        <taxon>Candida/Lodderomyces clade</taxon>
        <taxon>Candida</taxon>
    </lineage>
</organism>
<protein>
    <recommendedName>
        <fullName evidence="7 9">tRNA (guanine(26)-N(2))-dimethyltransferase</fullName>
        <ecNumber evidence="7 9">2.1.1.216</ecNumber>
    </recommendedName>
</protein>
<comment type="similarity">
    <text evidence="9">Belongs to the class I-like SAM-binding methyltransferase superfamily. Trm1 family.</text>
</comment>
<dbReference type="Gene3D" id="3.40.50.150">
    <property type="entry name" value="Vaccinia Virus protein VP39"/>
    <property type="match status" value="1"/>
</dbReference>
<dbReference type="PANTHER" id="PTHR10631:SF3">
    <property type="entry name" value="TRNA (GUANINE(26)-N(2))-DIMETHYLTRANSFERASE"/>
    <property type="match status" value="1"/>
</dbReference>
<comment type="caution">
    <text evidence="11">The sequence shown here is derived from an EMBL/GenBank/DDBJ whole genome shotgun (WGS) entry which is preliminary data.</text>
</comment>
<dbReference type="GO" id="GO:0160104">
    <property type="term" value="F:tRNA (guanine(26)-N2)-dimethyltransferase activity"/>
    <property type="evidence" value="ECO:0007669"/>
    <property type="project" value="UniProtKB-UniRule"/>
</dbReference>
<name>A0A9W4XJ97_9ASCO</name>
<reference evidence="11" key="1">
    <citation type="submission" date="2022-12" db="EMBL/GenBank/DDBJ databases">
        <authorList>
            <person name="Brejova B."/>
        </authorList>
    </citation>
    <scope>NUCLEOTIDE SEQUENCE</scope>
</reference>
<dbReference type="PROSITE" id="PS51626">
    <property type="entry name" value="SAM_MT_TRM1"/>
    <property type="match status" value="1"/>
</dbReference>
<dbReference type="OrthoDB" id="6349953at2759"/>
<sequence length="518" mass="58677">MAVSIEEFNTAQEGKAIILTPKKDEVFYNPIQQFNRDLSIMAIKAYDELRQSKNVKRRKLPSLKILEALSASGLRSCRYGLEIDNVDKIVANDMSKEAVIDINRNIKHNNLESKVVANESDAIKYMSSTKEKFHIIDLDPYGTATPFIDSAIQAIEEDGILLVTCTDAAVLAGAGYHEKCFALYGGNNFGNSYINSECNHEVGIRLMLNLIANTAARYKKSIEPLLSLSIDYYFRIFIRVKTSPIKVKNLASETMITFGCNGCGNKILQPLGIRTKGENKSKFTYPKLQPITSSCEFCNNSYNIAGPMYGGNLHDNQFINKILEINEGSDKEIYKTSERIKGMLTLAKSELTTPFFFNLNSLNSLLKSPPISIDSYCKAIGNLNYDVSLTHARKNCVKTNAPWKINLLISRQWVINQNEKLLKELEEESKKEELKENKKIKLENLKKDLLYNANLKPSSPGGRIMSNFKYLPEEDLKIKIDFETDNKVNKKIQKLRSVKMVRYQENPTKNWGPMAKPK</sequence>
<dbReference type="InterPro" id="IPR029063">
    <property type="entry name" value="SAM-dependent_MTases_sf"/>
</dbReference>
<dbReference type="InterPro" id="IPR002905">
    <property type="entry name" value="Trm1"/>
</dbReference>
<dbReference type="Proteomes" id="UP001152885">
    <property type="component" value="Unassembled WGS sequence"/>
</dbReference>
<dbReference type="Gene3D" id="3.30.56.70">
    <property type="entry name" value="N2,N2-dimethylguanosine tRNA methyltransferase, C-terminal domain"/>
    <property type="match status" value="1"/>
</dbReference>
<dbReference type="FunFam" id="3.30.56.70:FF:000001">
    <property type="entry name" value="tRNA (guanine(26)-N(2))-dimethyltransferase"/>
    <property type="match status" value="1"/>
</dbReference>
<gene>
    <name evidence="11" type="ORF">CANVERA_P0234</name>
</gene>
<dbReference type="GO" id="GO:0002940">
    <property type="term" value="P:tRNA N2-guanine methylation"/>
    <property type="evidence" value="ECO:0007669"/>
    <property type="project" value="TreeGrafter"/>
</dbReference>
<dbReference type="FunFam" id="3.40.50.150:FF:000051">
    <property type="entry name" value="tRNA (guanine(26)-N(2))-dimethyltransferase"/>
    <property type="match status" value="1"/>
</dbReference>
<dbReference type="CDD" id="cd02440">
    <property type="entry name" value="AdoMet_MTases"/>
    <property type="match status" value="1"/>
</dbReference>
<keyword evidence="2 9" id="KW-0489">Methyltransferase</keyword>
<accession>A0A9W4XJ97</accession>
<dbReference type="EMBL" id="CANTUO010000001">
    <property type="protein sequence ID" value="CAI5755718.1"/>
    <property type="molecule type" value="Genomic_DNA"/>
</dbReference>
<evidence type="ECO:0000256" key="4">
    <source>
        <dbReference type="ARBA" id="ARBA00022691"/>
    </source>
</evidence>
<dbReference type="GO" id="GO:0005634">
    <property type="term" value="C:nucleus"/>
    <property type="evidence" value="ECO:0007669"/>
    <property type="project" value="TreeGrafter"/>
</dbReference>
<dbReference type="SUPFAM" id="SSF53335">
    <property type="entry name" value="S-adenosyl-L-methionine-dependent methyltransferases"/>
    <property type="match status" value="1"/>
</dbReference>
<comment type="catalytic activity">
    <reaction evidence="8 9">
        <text>guanosine(26) in tRNA + 2 S-adenosyl-L-methionine = N(2)-dimethylguanosine(26) in tRNA + 2 S-adenosyl-L-homocysteine + 2 H(+)</text>
        <dbReference type="Rhea" id="RHEA:43140"/>
        <dbReference type="Rhea" id="RHEA-COMP:10359"/>
        <dbReference type="Rhea" id="RHEA-COMP:10360"/>
        <dbReference type="ChEBI" id="CHEBI:15378"/>
        <dbReference type="ChEBI" id="CHEBI:57856"/>
        <dbReference type="ChEBI" id="CHEBI:59789"/>
        <dbReference type="ChEBI" id="CHEBI:74269"/>
        <dbReference type="ChEBI" id="CHEBI:74513"/>
        <dbReference type="EC" id="2.1.1.216"/>
    </reaction>
</comment>
<evidence type="ECO:0000256" key="1">
    <source>
        <dbReference type="ARBA" id="ARBA00022555"/>
    </source>
</evidence>
<feature type="coiled-coil region" evidence="10">
    <location>
        <begin position="415"/>
        <end position="448"/>
    </location>
</feature>
<evidence type="ECO:0000256" key="5">
    <source>
        <dbReference type="ARBA" id="ARBA00022694"/>
    </source>
</evidence>